<keyword evidence="3" id="KW-0808">Transferase</keyword>
<reference evidence="14 15" key="1">
    <citation type="journal article" date="2018" name="Evol. Lett.">
        <title>Horizontal gene cluster transfer increased hallucinogenic mushroom diversity.</title>
        <authorList>
            <person name="Reynolds H.T."/>
            <person name="Vijayakumar V."/>
            <person name="Gluck-Thaler E."/>
            <person name="Korotkin H.B."/>
            <person name="Matheny P.B."/>
            <person name="Slot J.C."/>
        </authorList>
    </citation>
    <scope>NUCLEOTIDE SEQUENCE [LARGE SCALE GENOMIC DNA]</scope>
    <source>
        <strain evidence="14 15">SRW20</strain>
    </source>
</reference>
<comment type="catalytic activity">
    <reaction evidence="9">
        <text>L-seryl-[protein] + ATP = O-phospho-L-seryl-[protein] + ADP + H(+)</text>
        <dbReference type="Rhea" id="RHEA:17989"/>
        <dbReference type="Rhea" id="RHEA-COMP:9863"/>
        <dbReference type="Rhea" id="RHEA-COMP:11604"/>
        <dbReference type="ChEBI" id="CHEBI:15378"/>
        <dbReference type="ChEBI" id="CHEBI:29999"/>
        <dbReference type="ChEBI" id="CHEBI:30616"/>
        <dbReference type="ChEBI" id="CHEBI:83421"/>
        <dbReference type="ChEBI" id="CHEBI:456216"/>
        <dbReference type="EC" id="2.7.11.1"/>
    </reaction>
</comment>
<dbReference type="EC" id="2.7.11.1" evidence="1"/>
<evidence type="ECO:0000256" key="8">
    <source>
        <dbReference type="ARBA" id="ARBA00047899"/>
    </source>
</evidence>
<dbReference type="SUPFAM" id="SSF56112">
    <property type="entry name" value="Protein kinase-like (PK-like)"/>
    <property type="match status" value="1"/>
</dbReference>
<name>A0A409Y2A6_9AGAR</name>
<keyword evidence="4 10" id="KW-0547">Nucleotide-binding</keyword>
<dbReference type="PROSITE" id="PS00108">
    <property type="entry name" value="PROTEIN_KINASE_ST"/>
    <property type="match status" value="1"/>
</dbReference>
<dbReference type="GO" id="GO:0005634">
    <property type="term" value="C:nucleus"/>
    <property type="evidence" value="ECO:0007669"/>
    <property type="project" value="TreeGrafter"/>
</dbReference>
<dbReference type="InterPro" id="IPR050339">
    <property type="entry name" value="CC_SR_Kinase"/>
</dbReference>
<feature type="binding site" evidence="10">
    <location>
        <position position="263"/>
    </location>
    <ligand>
        <name>ATP</name>
        <dbReference type="ChEBI" id="CHEBI:30616"/>
    </ligand>
</feature>
<feature type="compositionally biased region" description="Basic residues" evidence="11">
    <location>
        <begin position="193"/>
        <end position="203"/>
    </location>
</feature>
<feature type="compositionally biased region" description="Basic and acidic residues" evidence="11">
    <location>
        <begin position="407"/>
        <end position="419"/>
    </location>
</feature>
<dbReference type="STRING" id="231916.A0A409Y2A6"/>
<evidence type="ECO:0000313" key="15">
    <source>
        <dbReference type="Proteomes" id="UP000284706"/>
    </source>
</evidence>
<evidence type="ECO:0000256" key="9">
    <source>
        <dbReference type="ARBA" id="ARBA00048679"/>
    </source>
</evidence>
<evidence type="ECO:0000256" key="7">
    <source>
        <dbReference type="ARBA" id="ARBA00037982"/>
    </source>
</evidence>
<comment type="similarity">
    <text evidence="7">Belongs to the protein kinase superfamily. Ser/Thr protein kinase family. GCN2 subfamily.</text>
</comment>
<dbReference type="SMART" id="SM00220">
    <property type="entry name" value="S_TKc"/>
    <property type="match status" value="1"/>
</dbReference>
<dbReference type="AlphaFoldDB" id="A0A409Y2A6"/>
<dbReference type="PANTHER" id="PTHR11042:SF138">
    <property type="entry name" value="SERINE_THREONINE-PROTEIN KINASE IKS1-RELATED"/>
    <property type="match status" value="1"/>
</dbReference>
<dbReference type="PROSITE" id="PS50011">
    <property type="entry name" value="PROTEIN_KINASE_DOM"/>
    <property type="match status" value="1"/>
</dbReference>
<evidence type="ECO:0000256" key="2">
    <source>
        <dbReference type="ARBA" id="ARBA00022527"/>
    </source>
</evidence>
<feature type="region of interest" description="Disordered" evidence="11">
    <location>
        <begin position="160"/>
        <end position="216"/>
    </location>
</feature>
<feature type="domain" description="Protein kinase" evidence="13">
    <location>
        <begin position="230"/>
        <end position="639"/>
    </location>
</feature>
<evidence type="ECO:0000256" key="3">
    <source>
        <dbReference type="ARBA" id="ARBA00022679"/>
    </source>
</evidence>
<feature type="transmembrane region" description="Helical" evidence="12">
    <location>
        <begin position="812"/>
        <end position="834"/>
    </location>
</feature>
<dbReference type="GO" id="GO:0005737">
    <property type="term" value="C:cytoplasm"/>
    <property type="evidence" value="ECO:0007669"/>
    <property type="project" value="TreeGrafter"/>
</dbReference>
<dbReference type="GO" id="GO:0004674">
    <property type="term" value="F:protein serine/threonine kinase activity"/>
    <property type="evidence" value="ECO:0007669"/>
    <property type="project" value="UniProtKB-KW"/>
</dbReference>
<dbReference type="GO" id="GO:0005524">
    <property type="term" value="F:ATP binding"/>
    <property type="evidence" value="ECO:0007669"/>
    <property type="project" value="UniProtKB-UniRule"/>
</dbReference>
<feature type="region of interest" description="Disordered" evidence="11">
    <location>
        <begin position="405"/>
        <end position="429"/>
    </location>
</feature>
<evidence type="ECO:0000256" key="4">
    <source>
        <dbReference type="ARBA" id="ARBA00022741"/>
    </source>
</evidence>
<comment type="catalytic activity">
    <reaction evidence="8">
        <text>L-threonyl-[protein] + ATP = O-phospho-L-threonyl-[protein] + ADP + H(+)</text>
        <dbReference type="Rhea" id="RHEA:46608"/>
        <dbReference type="Rhea" id="RHEA-COMP:11060"/>
        <dbReference type="Rhea" id="RHEA-COMP:11605"/>
        <dbReference type="ChEBI" id="CHEBI:15378"/>
        <dbReference type="ChEBI" id="CHEBI:30013"/>
        <dbReference type="ChEBI" id="CHEBI:30616"/>
        <dbReference type="ChEBI" id="CHEBI:61977"/>
        <dbReference type="ChEBI" id="CHEBI:456216"/>
        <dbReference type="EC" id="2.7.11.1"/>
    </reaction>
</comment>
<gene>
    <name evidence="14" type="ORF">CVT26_001008</name>
</gene>
<feature type="transmembrane region" description="Helical" evidence="12">
    <location>
        <begin position="768"/>
        <end position="786"/>
    </location>
</feature>
<dbReference type="PANTHER" id="PTHR11042">
    <property type="entry name" value="EUKARYOTIC TRANSLATION INITIATION FACTOR 2-ALPHA KINASE EIF2-ALPHA KINASE -RELATED"/>
    <property type="match status" value="1"/>
</dbReference>
<feature type="region of interest" description="Disordered" evidence="11">
    <location>
        <begin position="92"/>
        <end position="134"/>
    </location>
</feature>
<evidence type="ECO:0000256" key="5">
    <source>
        <dbReference type="ARBA" id="ARBA00022777"/>
    </source>
</evidence>
<accession>A0A409Y2A6</accession>
<dbReference type="OrthoDB" id="1405469at2759"/>
<protein>
    <recommendedName>
        <fullName evidence="1">non-specific serine/threonine protein kinase</fullName>
        <ecNumber evidence="1">2.7.11.1</ecNumber>
    </recommendedName>
</protein>
<keyword evidence="12" id="KW-0812">Transmembrane</keyword>
<evidence type="ECO:0000256" key="1">
    <source>
        <dbReference type="ARBA" id="ARBA00012513"/>
    </source>
</evidence>
<feature type="region of interest" description="Disordered" evidence="11">
    <location>
        <begin position="644"/>
        <end position="678"/>
    </location>
</feature>
<comment type="caution">
    <text evidence="14">The sequence shown here is derived from an EMBL/GenBank/DDBJ whole genome shotgun (WGS) entry which is preliminary data.</text>
</comment>
<evidence type="ECO:0000256" key="12">
    <source>
        <dbReference type="SAM" id="Phobius"/>
    </source>
</evidence>
<keyword evidence="6 10" id="KW-0067">ATP-binding</keyword>
<evidence type="ECO:0000259" key="13">
    <source>
        <dbReference type="PROSITE" id="PS50011"/>
    </source>
</evidence>
<dbReference type="Pfam" id="PF00069">
    <property type="entry name" value="Pkinase"/>
    <property type="match status" value="2"/>
</dbReference>
<keyword evidence="12" id="KW-1133">Transmembrane helix</keyword>
<evidence type="ECO:0000256" key="11">
    <source>
        <dbReference type="SAM" id="MobiDB-lite"/>
    </source>
</evidence>
<evidence type="ECO:0000313" key="14">
    <source>
        <dbReference type="EMBL" id="PPQ97103.1"/>
    </source>
</evidence>
<evidence type="ECO:0000256" key="10">
    <source>
        <dbReference type="PROSITE-ProRule" id="PRU10141"/>
    </source>
</evidence>
<organism evidence="14 15">
    <name type="scientific">Gymnopilus dilepis</name>
    <dbReference type="NCBI Taxonomy" id="231916"/>
    <lineage>
        <taxon>Eukaryota</taxon>
        <taxon>Fungi</taxon>
        <taxon>Dikarya</taxon>
        <taxon>Basidiomycota</taxon>
        <taxon>Agaricomycotina</taxon>
        <taxon>Agaricomycetes</taxon>
        <taxon>Agaricomycetidae</taxon>
        <taxon>Agaricales</taxon>
        <taxon>Agaricineae</taxon>
        <taxon>Hymenogastraceae</taxon>
        <taxon>Gymnopilus</taxon>
    </lineage>
</organism>
<dbReference type="InterPro" id="IPR008271">
    <property type="entry name" value="Ser/Thr_kinase_AS"/>
</dbReference>
<evidence type="ECO:0000256" key="6">
    <source>
        <dbReference type="ARBA" id="ARBA00022840"/>
    </source>
</evidence>
<dbReference type="InterPro" id="IPR017441">
    <property type="entry name" value="Protein_kinase_ATP_BS"/>
</dbReference>
<dbReference type="FunFam" id="3.30.200.20:FF:000306">
    <property type="entry name" value="IKS protein kinase"/>
    <property type="match status" value="1"/>
</dbReference>
<keyword evidence="5" id="KW-0418">Kinase</keyword>
<dbReference type="InParanoid" id="A0A409Y2A6"/>
<dbReference type="Proteomes" id="UP000284706">
    <property type="component" value="Unassembled WGS sequence"/>
</dbReference>
<dbReference type="Gene3D" id="3.30.200.20">
    <property type="entry name" value="Phosphorylase Kinase, domain 1"/>
    <property type="match status" value="1"/>
</dbReference>
<dbReference type="InterPro" id="IPR011009">
    <property type="entry name" value="Kinase-like_dom_sf"/>
</dbReference>
<keyword evidence="15" id="KW-1185">Reference proteome</keyword>
<proteinExistence type="inferred from homology"/>
<dbReference type="Gene3D" id="1.10.510.10">
    <property type="entry name" value="Transferase(Phosphotransferase) domain 1"/>
    <property type="match status" value="1"/>
</dbReference>
<dbReference type="InterPro" id="IPR000719">
    <property type="entry name" value="Prot_kinase_dom"/>
</dbReference>
<feature type="compositionally biased region" description="Basic and acidic residues" evidence="11">
    <location>
        <begin position="112"/>
        <end position="122"/>
    </location>
</feature>
<dbReference type="PROSITE" id="PS00107">
    <property type="entry name" value="PROTEIN_KINASE_ATP"/>
    <property type="match status" value="1"/>
</dbReference>
<sequence length="862" mass="95211">MSQSPGSRSILSSRHASEVGDEHWQPILHASNQVVLYNPRSHALSITPAGPESVASGVMVARRQRRDDAQAAAEIPDLCPYCKQSLPPGFVSYTGPQGNVGEGVHPDDEDDERRGRWGHHDSSEEDEEGADVEAVSTDPAYHARASDYFRLLEVVNETSSAASGSRRESISPHGYRAGYPDHEEDSRYGSARFRSRSRSRRSPTRTPDNTSHAGAFPADKMAEGYFKTFFQEEYKLGMGANGSVFLCQHMLDGHPLGHFAVKKIAVGESHSYLLKILREVRLLERLHHPNIITYHHAWLETAQFSSFGPKVPTLHVLMQWAEGGSLDDFIDVRLGRKPAHIHMHPLLSTSSVFNPSGPPSPSPGFAELPSEINGSNLATQQHATSKPEDPQSRSARIRAFRAYQRAPPEEKARIRREMEDSQGTATGRRRGEWKPVHLLSAEEVKSLFNDVVAGLAFLQHDRSILHLDLKPGNVLLTWDEGQLIPRAMLSDFGTSRDMINSTRAVRSGNTGTLEYTAPETLPSPQTGFLQQIDSKADMWSLGMILHKMLFFKLPYRYAAVGDANGEPISKYEEGEKMESLEREVADYPGFKSSADMVAGFEGRRLPRSFLVLLESLLHKSPAARPSCERVKLAISQGKFDPLDPSKSLPLARPRADSTVLSSSQVAEEKPGNMPPTGSPPLLALPSSIEVLGPAEGSWRSLLHWRTWMRFWIGVLFRRGKPRKRTKRNGTGNQTQDHSGLGLKILRSSLLIIKVWTIPRICPDPLTRLRAFVAAVLLAAALADTVIDYDARSPQKRGQNGQRGQGITVRSRGLWVTLALALFHFAVLVFGSWAARSGLGGYWGGNMVCASLRDGLPDITPGF</sequence>
<keyword evidence="12" id="KW-0472">Membrane</keyword>
<dbReference type="EMBL" id="NHYE01001291">
    <property type="protein sequence ID" value="PPQ97103.1"/>
    <property type="molecule type" value="Genomic_DNA"/>
</dbReference>
<keyword evidence="2" id="KW-0723">Serine/threonine-protein kinase</keyword>
<feature type="region of interest" description="Disordered" evidence="11">
    <location>
        <begin position="352"/>
        <end position="371"/>
    </location>
</feature>